<evidence type="ECO:0000256" key="3">
    <source>
        <dbReference type="ARBA" id="ARBA00022768"/>
    </source>
</evidence>
<evidence type="ECO:0000256" key="4">
    <source>
        <dbReference type="ARBA" id="ARBA00022917"/>
    </source>
</evidence>
<organism evidence="9 10">
    <name type="scientific">Candidatus Methylocalor cossyra</name>
    <dbReference type="NCBI Taxonomy" id="3108543"/>
    <lineage>
        <taxon>Bacteria</taxon>
        <taxon>Pseudomonadati</taxon>
        <taxon>Pseudomonadota</taxon>
        <taxon>Gammaproteobacteria</taxon>
        <taxon>Methylococcales</taxon>
        <taxon>Methylococcaceae</taxon>
        <taxon>Candidatus Methylocalor</taxon>
    </lineage>
</organism>
<dbReference type="PANTHER" id="PTHR11741">
    <property type="entry name" value="ELONGATION FACTOR TS"/>
    <property type="match status" value="1"/>
</dbReference>
<evidence type="ECO:0000256" key="7">
    <source>
        <dbReference type="RuleBase" id="RU000643"/>
    </source>
</evidence>
<reference evidence="9 10" key="1">
    <citation type="submission" date="2024-04" db="EMBL/GenBank/DDBJ databases">
        <authorList>
            <person name="Cremers G."/>
        </authorList>
    </citation>
    <scope>NUCLEOTIDE SEQUENCE [LARGE SCALE GENOMIC DNA]</scope>
    <source>
        <strain evidence="9">MeCH1-AG</strain>
    </source>
</reference>
<comment type="subcellular location">
    <subcellularLocation>
        <location evidence="5 7">Cytoplasm</location>
    </subcellularLocation>
</comment>
<protein>
    <recommendedName>
        <fullName evidence="2 5">Elongation factor Ts</fullName>
        <shortName evidence="5">EF-Ts</shortName>
    </recommendedName>
</protein>
<evidence type="ECO:0000256" key="6">
    <source>
        <dbReference type="RuleBase" id="RU000642"/>
    </source>
</evidence>
<keyword evidence="3 5" id="KW-0251">Elongation factor</keyword>
<dbReference type="GO" id="GO:0003746">
    <property type="term" value="F:translation elongation factor activity"/>
    <property type="evidence" value="ECO:0007669"/>
    <property type="project" value="UniProtKB-KW"/>
</dbReference>
<dbReference type="Gene3D" id="1.10.286.20">
    <property type="match status" value="1"/>
</dbReference>
<dbReference type="RefSeq" id="WP_348759041.1">
    <property type="nucleotide sequence ID" value="NZ_OZ026884.1"/>
</dbReference>
<evidence type="ECO:0000313" key="9">
    <source>
        <dbReference type="EMBL" id="CAL1239496.1"/>
    </source>
</evidence>
<dbReference type="CDD" id="cd14275">
    <property type="entry name" value="UBA_EF-Ts"/>
    <property type="match status" value="1"/>
</dbReference>
<comment type="function">
    <text evidence="5 6">Associates with the EF-Tu.GDP complex and induces the exchange of GDP to GTP. It remains bound to the aminoacyl-tRNA.EF-Tu.GTP complex up to the GTP hydrolysis stage on the ribosome.</text>
</comment>
<name>A0ABM9NFV6_9GAMM</name>
<comment type="similarity">
    <text evidence="1 5 6">Belongs to the EF-Ts family.</text>
</comment>
<keyword evidence="5" id="KW-0963">Cytoplasm</keyword>
<dbReference type="InterPro" id="IPR014039">
    <property type="entry name" value="Transl_elong_EFTs/EF1B_dimer"/>
</dbReference>
<dbReference type="Gene3D" id="3.30.479.20">
    <property type="entry name" value="Elongation factor Ts, dimerisation domain"/>
    <property type="match status" value="2"/>
</dbReference>
<keyword evidence="10" id="KW-1185">Reference proteome</keyword>
<dbReference type="InterPro" id="IPR018101">
    <property type="entry name" value="Transl_elong_Ts_CS"/>
</dbReference>
<dbReference type="NCBIfam" id="TIGR00116">
    <property type="entry name" value="tsf"/>
    <property type="match status" value="1"/>
</dbReference>
<dbReference type="InterPro" id="IPR001816">
    <property type="entry name" value="Transl_elong_EFTs/EF1B"/>
</dbReference>
<evidence type="ECO:0000259" key="8">
    <source>
        <dbReference type="Pfam" id="PF00889"/>
    </source>
</evidence>
<feature type="domain" description="Translation elongation factor EFTs/EF1B dimerisation" evidence="8">
    <location>
        <begin position="73"/>
        <end position="275"/>
    </location>
</feature>
<dbReference type="PROSITE" id="PS01127">
    <property type="entry name" value="EF_TS_2"/>
    <property type="match status" value="1"/>
</dbReference>
<evidence type="ECO:0000313" key="10">
    <source>
        <dbReference type="Proteomes" id="UP001497493"/>
    </source>
</evidence>
<dbReference type="Pfam" id="PF00889">
    <property type="entry name" value="EF_TS"/>
    <property type="match status" value="1"/>
</dbReference>
<dbReference type="PROSITE" id="PS01126">
    <property type="entry name" value="EF_TS_1"/>
    <property type="match status" value="1"/>
</dbReference>
<keyword evidence="4 5" id="KW-0648">Protein biosynthesis</keyword>
<dbReference type="InterPro" id="IPR009060">
    <property type="entry name" value="UBA-like_sf"/>
</dbReference>
<evidence type="ECO:0000256" key="2">
    <source>
        <dbReference type="ARBA" id="ARBA00016956"/>
    </source>
</evidence>
<proteinExistence type="inferred from homology"/>
<dbReference type="PANTHER" id="PTHR11741:SF0">
    <property type="entry name" value="ELONGATION FACTOR TS, MITOCHONDRIAL"/>
    <property type="match status" value="1"/>
</dbReference>
<dbReference type="InterPro" id="IPR036402">
    <property type="entry name" value="EF-Ts_dimer_sf"/>
</dbReference>
<accession>A0ABM9NFV6</accession>
<dbReference type="Gene3D" id="1.10.8.10">
    <property type="entry name" value="DNA helicase RuvA subunit, C-terminal domain"/>
    <property type="match status" value="1"/>
</dbReference>
<dbReference type="SUPFAM" id="SSF46934">
    <property type="entry name" value="UBA-like"/>
    <property type="match status" value="1"/>
</dbReference>
<dbReference type="Proteomes" id="UP001497493">
    <property type="component" value="Chromosome"/>
</dbReference>
<sequence>MATITAEMVKELRERTGSGMMECKRALAEAGGDLEAAVEAMRKAGLAKADKKAGRTAAEGLICVKTGADGKSAVIVEINCETDFVAKGDDFVAFANGVAQAGLEAAPESLEALLAVTLPSSGTSVEETRRALVAKLGENINVRRYQRFHSEQGWVASYLHGTRIGVLVELVGGDAELGKDLAMHIAASKPLCVDAGQVPGEVIAKEREIYTAQAEASGKPANVIDKMVEGRIQKFLGEITLLGQPFVKHPEQTVAKLLSERQASVVRFVRFEVGEGIEKTETNFAEEVMAQVRGA</sequence>
<dbReference type="SUPFAM" id="SSF54713">
    <property type="entry name" value="Elongation factor Ts (EF-Ts), dimerisation domain"/>
    <property type="match status" value="2"/>
</dbReference>
<evidence type="ECO:0000256" key="1">
    <source>
        <dbReference type="ARBA" id="ARBA00005532"/>
    </source>
</evidence>
<feature type="region of interest" description="Involved in Mg(2+) ion dislocation from EF-Tu" evidence="5">
    <location>
        <begin position="82"/>
        <end position="85"/>
    </location>
</feature>
<gene>
    <name evidence="5 9" type="primary">tsf</name>
    <name evidence="9" type="ORF">MECH1_V1_0720</name>
</gene>
<dbReference type="HAMAP" id="MF_00050">
    <property type="entry name" value="EF_Ts"/>
    <property type="match status" value="1"/>
</dbReference>
<evidence type="ECO:0000256" key="5">
    <source>
        <dbReference type="HAMAP-Rule" id="MF_00050"/>
    </source>
</evidence>
<dbReference type="EMBL" id="OZ026884">
    <property type="protein sequence ID" value="CAL1239496.1"/>
    <property type="molecule type" value="Genomic_DNA"/>
</dbReference>